<dbReference type="EMBL" id="AP019400">
    <property type="protein sequence ID" value="BBI32073.1"/>
    <property type="molecule type" value="Genomic_DNA"/>
</dbReference>
<dbReference type="GO" id="GO:0004190">
    <property type="term" value="F:aspartic-type endopeptidase activity"/>
    <property type="evidence" value="ECO:0007669"/>
    <property type="project" value="InterPro"/>
</dbReference>
<dbReference type="Pfam" id="PF01478">
    <property type="entry name" value="Peptidase_A24"/>
    <property type="match status" value="1"/>
</dbReference>
<name>A0A3T1D1U3_9BACL</name>
<evidence type="ECO:0000313" key="4">
    <source>
        <dbReference type="EMBL" id="BBI32073.1"/>
    </source>
</evidence>
<evidence type="ECO:0000256" key="1">
    <source>
        <dbReference type="ARBA" id="ARBA00005801"/>
    </source>
</evidence>
<proteinExistence type="inferred from homology"/>
<dbReference type="InterPro" id="IPR050882">
    <property type="entry name" value="Prepilin_peptidase/N-MTase"/>
</dbReference>
<dbReference type="RefSeq" id="WP_157993977.1">
    <property type="nucleotide sequence ID" value="NZ_AP019400.1"/>
</dbReference>
<dbReference type="KEGG" id="cohn:KCTCHS21_14720"/>
<reference evidence="4 5" key="1">
    <citation type="submission" date="2019-01" db="EMBL/GenBank/DDBJ databases">
        <title>Complete genome sequence of Cohnella hallensis HS21 isolated from Korean fir (Abies koreana) rhizospheric soil.</title>
        <authorList>
            <person name="Jiang L."/>
            <person name="Kang S.W."/>
            <person name="Kim S."/>
            <person name="Jung J."/>
            <person name="Kim C.Y."/>
            <person name="Kim D.H."/>
            <person name="Kim S.W."/>
            <person name="Lee J."/>
        </authorList>
    </citation>
    <scope>NUCLEOTIDE SEQUENCE [LARGE SCALE GENOMIC DNA]</scope>
    <source>
        <strain evidence="4 5">HS21</strain>
    </source>
</reference>
<dbReference type="GO" id="GO:0005886">
    <property type="term" value="C:plasma membrane"/>
    <property type="evidence" value="ECO:0007669"/>
    <property type="project" value="TreeGrafter"/>
</dbReference>
<feature type="transmembrane region" description="Helical" evidence="2">
    <location>
        <begin position="51"/>
        <end position="68"/>
    </location>
</feature>
<keyword evidence="2" id="KW-1133">Transmembrane helix</keyword>
<dbReference type="OrthoDB" id="5508079at2"/>
<sequence length="161" mass="16903">MSLGVLIIVSLLLVCASWTDLRRMIIPNELTLLFAGGGLLFQFISQGITGLGWAVAGALAGIIPLYIMNRLGGIGGGDVKLFGAFGAWMGPILTLQLLVFSILCAGGIAGLLLLLRLPGLRAMGKKMKWPWGNHPLTAGRSTQFPFMLAVAPGFIALLGKG</sequence>
<evidence type="ECO:0000259" key="3">
    <source>
        <dbReference type="Pfam" id="PF01478"/>
    </source>
</evidence>
<dbReference type="InterPro" id="IPR000045">
    <property type="entry name" value="Prepilin_IV_endopep_pep"/>
</dbReference>
<keyword evidence="2" id="KW-0812">Transmembrane</keyword>
<comment type="similarity">
    <text evidence="1">Belongs to the peptidase A24 family.</text>
</comment>
<dbReference type="Proteomes" id="UP000289856">
    <property type="component" value="Chromosome"/>
</dbReference>
<dbReference type="PANTHER" id="PTHR30487">
    <property type="entry name" value="TYPE 4 PREPILIN-LIKE PROTEINS LEADER PEPTIDE-PROCESSING ENZYME"/>
    <property type="match status" value="1"/>
</dbReference>
<keyword evidence="5" id="KW-1185">Reference proteome</keyword>
<dbReference type="GO" id="GO:0006465">
    <property type="term" value="P:signal peptide processing"/>
    <property type="evidence" value="ECO:0007669"/>
    <property type="project" value="TreeGrafter"/>
</dbReference>
<feature type="transmembrane region" description="Helical" evidence="2">
    <location>
        <begin position="88"/>
        <end position="115"/>
    </location>
</feature>
<protein>
    <recommendedName>
        <fullName evidence="3">Prepilin type IV endopeptidase peptidase domain-containing protein</fullName>
    </recommendedName>
</protein>
<dbReference type="PANTHER" id="PTHR30487:SF0">
    <property type="entry name" value="PREPILIN LEADER PEPTIDASE_N-METHYLTRANSFERASE-RELATED"/>
    <property type="match status" value="1"/>
</dbReference>
<evidence type="ECO:0000256" key="2">
    <source>
        <dbReference type="SAM" id="Phobius"/>
    </source>
</evidence>
<organism evidence="4 5">
    <name type="scientific">Cohnella abietis</name>
    <dbReference type="NCBI Taxonomy" id="2507935"/>
    <lineage>
        <taxon>Bacteria</taxon>
        <taxon>Bacillati</taxon>
        <taxon>Bacillota</taxon>
        <taxon>Bacilli</taxon>
        <taxon>Bacillales</taxon>
        <taxon>Paenibacillaceae</taxon>
        <taxon>Cohnella</taxon>
    </lineage>
</organism>
<accession>A0A3T1D1U3</accession>
<evidence type="ECO:0000313" key="5">
    <source>
        <dbReference type="Proteomes" id="UP000289856"/>
    </source>
</evidence>
<feature type="domain" description="Prepilin type IV endopeptidase peptidase" evidence="3">
    <location>
        <begin position="7"/>
        <end position="108"/>
    </location>
</feature>
<keyword evidence="2" id="KW-0472">Membrane</keyword>
<gene>
    <name evidence="4" type="ORF">KCTCHS21_14720</name>
</gene>
<dbReference type="AlphaFoldDB" id="A0A3T1D1U3"/>
<dbReference type="Gene3D" id="1.20.120.1220">
    <property type="match status" value="1"/>
</dbReference>
<feature type="transmembrane region" description="Helical" evidence="2">
    <location>
        <begin position="26"/>
        <end position="44"/>
    </location>
</feature>